<sequence>MKRLFSKGHRVRNKDKLIPYWLATIVALPFWLLIGAVGFVIFVSLPNQWIIFGIVIFVLVLISAIVVYRLYLILLSKNKFFIHRYREFLLWRFLFQNGFYFTKDSKGKPTNGKPRINFPKVYLKQEKYTLSASFQLEGIKFQERFLSIGGQLETMFSADMMRSVDDKAFITYNYAIDSIRGRISAKDVTATIAEGVKLSEGVYWDFVHDPHLLIAGGTGGGKTVFLRSLLVALLRLGRVEILDPKQADFVSLKDLNVLKGRVTWETEEMAQRLIDLNHQMDERYELMRKISNERKEKELGAFYKYDLKPLFIMIDEFPALVSAVEDLPQNASVHYMEFMSALKQLDLKGRQAGFYLIIATQNVKADDLPSTIKDNMMLRITLGRVSSFTYATLFGEENKDKKFKYVEKIGANRIFGRGYYGIFGGPAKEFFAPLLPDSKDFDFYTDFESLTRIEDEKNQFPAEVVEEKRYLQADVLKKLEITRSTLKKIESLLKENLYSLEGNGYSEKELDVFRKILAEAEETGHTLRDSVSDVVSTLD</sequence>
<evidence type="ECO:0000256" key="3">
    <source>
        <dbReference type="ARBA" id="ARBA00045564"/>
    </source>
</evidence>
<evidence type="ECO:0000259" key="6">
    <source>
        <dbReference type="PROSITE" id="PS50901"/>
    </source>
</evidence>
<keyword evidence="1 4" id="KW-0547">Nucleotide-binding</keyword>
<feature type="binding site" evidence="4">
    <location>
        <begin position="216"/>
        <end position="223"/>
    </location>
    <ligand>
        <name>ATP</name>
        <dbReference type="ChEBI" id="CHEBI:30616"/>
    </ligand>
</feature>
<dbReference type="PATRIC" id="fig|1360.114.peg.1449"/>
<dbReference type="AlphaFoldDB" id="A0A0V8DXY2"/>
<evidence type="ECO:0000256" key="5">
    <source>
        <dbReference type="SAM" id="Phobius"/>
    </source>
</evidence>
<dbReference type="GO" id="GO:0005524">
    <property type="term" value="F:ATP binding"/>
    <property type="evidence" value="ECO:0007669"/>
    <property type="project" value="UniProtKB-UniRule"/>
</dbReference>
<reference evidence="8" key="1">
    <citation type="submission" date="2015-10" db="EMBL/GenBank/DDBJ databases">
        <title>Draft Genome Sequences of 11 Lactococcus lactis subspecies cremoris strains.</title>
        <authorList>
            <person name="Wels M."/>
            <person name="Backus L."/>
            <person name="Boekhorst J."/>
            <person name="Dijkstra A."/>
            <person name="Beerthuizen M."/>
            <person name="Kelly W."/>
            <person name="Siezen R."/>
            <person name="Bachmann H."/>
            <person name="Van Hijum S."/>
        </authorList>
    </citation>
    <scope>NUCLEOTIDE SEQUENCE [LARGE SCALE GENOMIC DNA]</scope>
    <source>
        <strain evidence="8">M20</strain>
    </source>
</reference>
<name>A0A0V8DXY2_LACLL</name>
<organism evidence="7 8">
    <name type="scientific">Lactococcus lactis subsp. lactis</name>
    <name type="common">Streptococcus lactis</name>
    <dbReference type="NCBI Taxonomy" id="1360"/>
    <lineage>
        <taxon>Bacteria</taxon>
        <taxon>Bacillati</taxon>
        <taxon>Bacillota</taxon>
        <taxon>Bacilli</taxon>
        <taxon>Lactobacillales</taxon>
        <taxon>Streptococcaceae</taxon>
        <taxon>Lactococcus</taxon>
    </lineage>
</organism>
<dbReference type="Proteomes" id="UP000053719">
    <property type="component" value="Unassembled WGS sequence"/>
</dbReference>
<feature type="domain" description="FtsK" evidence="6">
    <location>
        <begin position="199"/>
        <end position="391"/>
    </location>
</feature>
<dbReference type="Pfam" id="PF01580">
    <property type="entry name" value="FtsK_SpoIIIE"/>
    <property type="match status" value="1"/>
</dbReference>
<evidence type="ECO:0000256" key="1">
    <source>
        <dbReference type="ARBA" id="ARBA00022741"/>
    </source>
</evidence>
<accession>A0A0V8DXY2</accession>
<evidence type="ECO:0000256" key="2">
    <source>
        <dbReference type="ARBA" id="ARBA00022840"/>
    </source>
</evidence>
<evidence type="ECO:0000313" key="7">
    <source>
        <dbReference type="EMBL" id="KSU18277.1"/>
    </source>
</evidence>
<dbReference type="SMART" id="SM00382">
    <property type="entry name" value="AAA"/>
    <property type="match status" value="1"/>
</dbReference>
<keyword evidence="5" id="KW-0472">Membrane</keyword>
<gene>
    <name evidence="7" type="ORF">M20_2231</name>
</gene>
<dbReference type="PANTHER" id="PTHR22683">
    <property type="entry name" value="SPORULATION PROTEIN RELATED"/>
    <property type="match status" value="1"/>
</dbReference>
<dbReference type="PROSITE" id="PS50901">
    <property type="entry name" value="FTSK"/>
    <property type="match status" value="1"/>
</dbReference>
<dbReference type="CDD" id="cd01127">
    <property type="entry name" value="TrwB_TraG_TraD_VirD4"/>
    <property type="match status" value="1"/>
</dbReference>
<dbReference type="PANTHER" id="PTHR22683:SF47">
    <property type="entry name" value="FTSK DOMAIN-CONTAINING PROTEIN YDCQ"/>
    <property type="match status" value="1"/>
</dbReference>
<dbReference type="InterPro" id="IPR027417">
    <property type="entry name" value="P-loop_NTPase"/>
</dbReference>
<evidence type="ECO:0000256" key="4">
    <source>
        <dbReference type="PROSITE-ProRule" id="PRU00289"/>
    </source>
</evidence>
<comment type="caution">
    <text evidence="7">The sequence shown here is derived from an EMBL/GenBank/DDBJ whole genome shotgun (WGS) entry which is preliminary data.</text>
</comment>
<keyword evidence="5" id="KW-1133">Transmembrane helix</keyword>
<dbReference type="InterPro" id="IPR050206">
    <property type="entry name" value="FtsK/SpoIIIE/SftA"/>
</dbReference>
<feature type="transmembrane region" description="Helical" evidence="5">
    <location>
        <begin position="49"/>
        <end position="74"/>
    </location>
</feature>
<dbReference type="Gene3D" id="3.40.50.300">
    <property type="entry name" value="P-loop containing nucleotide triphosphate hydrolases"/>
    <property type="match status" value="1"/>
</dbReference>
<keyword evidence="5" id="KW-0812">Transmembrane</keyword>
<feature type="transmembrane region" description="Helical" evidence="5">
    <location>
        <begin position="20"/>
        <end position="43"/>
    </location>
</feature>
<dbReference type="InterPro" id="IPR003593">
    <property type="entry name" value="AAA+_ATPase"/>
</dbReference>
<proteinExistence type="predicted"/>
<dbReference type="EMBL" id="LKLU01000132">
    <property type="protein sequence ID" value="KSU18277.1"/>
    <property type="molecule type" value="Genomic_DNA"/>
</dbReference>
<dbReference type="SUPFAM" id="SSF52540">
    <property type="entry name" value="P-loop containing nucleoside triphosphate hydrolases"/>
    <property type="match status" value="1"/>
</dbReference>
<evidence type="ECO:0000313" key="8">
    <source>
        <dbReference type="Proteomes" id="UP000053719"/>
    </source>
</evidence>
<protein>
    <submittedName>
        <fullName evidence="7">FtsK/SpoIIIE family protein</fullName>
    </submittedName>
</protein>
<dbReference type="InterPro" id="IPR002543">
    <property type="entry name" value="FtsK_dom"/>
</dbReference>
<keyword evidence="2 4" id="KW-0067">ATP-binding</keyword>
<dbReference type="RefSeq" id="WP_017865124.1">
    <property type="nucleotide sequence ID" value="NZ_CP024958.1"/>
</dbReference>
<comment type="function">
    <text evidence="3">Essential cell division protein that coordinates cell division and chromosome segregation. The N-terminus is involved in assembly of the cell-division machinery. The C-terminus functions as a DNA motor that moves dsDNA in an ATP-dependent manner towards the difSL recombination site, which is located within the replication terminus region. Required for activation of the XerS recombinase, allowing activation of chromosome unlinking by recombination.</text>
</comment>
<dbReference type="GO" id="GO:0003677">
    <property type="term" value="F:DNA binding"/>
    <property type="evidence" value="ECO:0007669"/>
    <property type="project" value="InterPro"/>
</dbReference>